<evidence type="ECO:0000256" key="6">
    <source>
        <dbReference type="ARBA" id="ARBA00023163"/>
    </source>
</evidence>
<feature type="compositionally biased region" description="Gly residues" evidence="8">
    <location>
        <begin position="1181"/>
        <end position="1190"/>
    </location>
</feature>
<evidence type="ECO:0000256" key="1">
    <source>
        <dbReference type="ARBA" id="ARBA00004123"/>
    </source>
</evidence>
<keyword evidence="6" id="KW-0804">Transcription</keyword>
<feature type="compositionally biased region" description="Basic residues" evidence="8">
    <location>
        <begin position="296"/>
        <end position="312"/>
    </location>
</feature>
<keyword evidence="3" id="KW-0862">Zinc</keyword>
<evidence type="ECO:0000313" key="11">
    <source>
        <dbReference type="Proteomes" id="UP000306050"/>
    </source>
</evidence>
<comment type="subcellular location">
    <subcellularLocation>
        <location evidence="1">Nucleus</location>
    </subcellularLocation>
</comment>
<evidence type="ECO:0000256" key="8">
    <source>
        <dbReference type="SAM" id="MobiDB-lite"/>
    </source>
</evidence>
<dbReference type="KEGG" id="sgra:EX895_003911"/>
<dbReference type="EMBL" id="SRRM01000014">
    <property type="protein sequence ID" value="TKY87234.1"/>
    <property type="molecule type" value="Genomic_DNA"/>
</dbReference>
<dbReference type="Proteomes" id="UP000306050">
    <property type="component" value="Chromosome SGRAM_22"/>
</dbReference>
<feature type="region of interest" description="Disordered" evidence="8">
    <location>
        <begin position="1165"/>
        <end position="1190"/>
    </location>
</feature>
<evidence type="ECO:0000313" key="10">
    <source>
        <dbReference type="EMBL" id="TKY87234.1"/>
    </source>
</evidence>
<dbReference type="GO" id="GO:0005634">
    <property type="term" value="C:nucleus"/>
    <property type="evidence" value="ECO:0007669"/>
    <property type="project" value="UniProtKB-SubCell"/>
</dbReference>
<keyword evidence="7" id="KW-0539">Nucleus</keyword>
<dbReference type="GO" id="GO:0008270">
    <property type="term" value="F:zinc ion binding"/>
    <property type="evidence" value="ECO:0007669"/>
    <property type="project" value="InterPro"/>
</dbReference>
<evidence type="ECO:0000256" key="2">
    <source>
        <dbReference type="ARBA" id="ARBA00022723"/>
    </source>
</evidence>
<gene>
    <name evidence="10" type="ORF">EX895_003911</name>
</gene>
<organism evidence="10 11">
    <name type="scientific">Sporisorium graminicola</name>
    <dbReference type="NCBI Taxonomy" id="280036"/>
    <lineage>
        <taxon>Eukaryota</taxon>
        <taxon>Fungi</taxon>
        <taxon>Dikarya</taxon>
        <taxon>Basidiomycota</taxon>
        <taxon>Ustilaginomycotina</taxon>
        <taxon>Ustilaginomycetes</taxon>
        <taxon>Ustilaginales</taxon>
        <taxon>Ustilaginaceae</taxon>
        <taxon>Sporisorium</taxon>
    </lineage>
</organism>
<dbReference type="SMART" id="SM00906">
    <property type="entry name" value="Fungal_trans"/>
    <property type="match status" value="1"/>
</dbReference>
<dbReference type="AlphaFoldDB" id="A0A4U7KRX9"/>
<keyword evidence="4" id="KW-0805">Transcription regulation</keyword>
<evidence type="ECO:0000256" key="3">
    <source>
        <dbReference type="ARBA" id="ARBA00022833"/>
    </source>
</evidence>
<dbReference type="GO" id="GO:0043565">
    <property type="term" value="F:sequence-specific DNA binding"/>
    <property type="evidence" value="ECO:0007669"/>
    <property type="project" value="TreeGrafter"/>
</dbReference>
<dbReference type="PANTHER" id="PTHR47782">
    <property type="entry name" value="ZN(II)2CYS6 TRANSCRIPTION FACTOR (EUROFUNG)-RELATED"/>
    <property type="match status" value="1"/>
</dbReference>
<evidence type="ECO:0000256" key="7">
    <source>
        <dbReference type="ARBA" id="ARBA00023242"/>
    </source>
</evidence>
<keyword evidence="2" id="KW-0479">Metal-binding</keyword>
<dbReference type="PROSITE" id="PS00463">
    <property type="entry name" value="ZN2_CY6_FUNGAL_1"/>
    <property type="match status" value="1"/>
</dbReference>
<dbReference type="InterPro" id="IPR052202">
    <property type="entry name" value="Yeast_MetPath_Reg"/>
</dbReference>
<accession>A0A4U7KRX9</accession>
<dbReference type="CDD" id="cd12148">
    <property type="entry name" value="fungal_TF_MHR"/>
    <property type="match status" value="1"/>
</dbReference>
<dbReference type="GO" id="GO:0045944">
    <property type="term" value="P:positive regulation of transcription by RNA polymerase II"/>
    <property type="evidence" value="ECO:0007669"/>
    <property type="project" value="TreeGrafter"/>
</dbReference>
<dbReference type="GeneID" id="40726806"/>
<dbReference type="InterPro" id="IPR007219">
    <property type="entry name" value="XnlR_reg_dom"/>
</dbReference>
<dbReference type="SUPFAM" id="SSF57701">
    <property type="entry name" value="Zn2/Cys6 DNA-binding domain"/>
    <property type="match status" value="1"/>
</dbReference>
<feature type="region of interest" description="Disordered" evidence="8">
    <location>
        <begin position="183"/>
        <end position="249"/>
    </location>
</feature>
<name>A0A4U7KRX9_9BASI</name>
<dbReference type="GO" id="GO:0000981">
    <property type="term" value="F:DNA-binding transcription factor activity, RNA polymerase II-specific"/>
    <property type="evidence" value="ECO:0007669"/>
    <property type="project" value="InterPro"/>
</dbReference>
<dbReference type="InterPro" id="IPR001138">
    <property type="entry name" value="Zn2Cys6_DnaBD"/>
</dbReference>
<dbReference type="Gene3D" id="4.10.240.10">
    <property type="entry name" value="Zn(2)-C6 fungal-type DNA-binding domain"/>
    <property type="match status" value="1"/>
</dbReference>
<feature type="compositionally biased region" description="Low complexity" evidence="8">
    <location>
        <begin position="22"/>
        <end position="54"/>
    </location>
</feature>
<dbReference type="SMART" id="SM00066">
    <property type="entry name" value="GAL4"/>
    <property type="match status" value="1"/>
</dbReference>
<feature type="compositionally biased region" description="Gly residues" evidence="8">
    <location>
        <begin position="1017"/>
        <end position="1026"/>
    </location>
</feature>
<feature type="region of interest" description="Disordered" evidence="8">
    <location>
        <begin position="263"/>
        <end position="284"/>
    </location>
</feature>
<dbReference type="RefSeq" id="XP_029739219.1">
    <property type="nucleotide sequence ID" value="XM_029884509.1"/>
</dbReference>
<dbReference type="CDD" id="cd00067">
    <property type="entry name" value="GAL4"/>
    <property type="match status" value="1"/>
</dbReference>
<dbReference type="PANTHER" id="PTHR47782:SF1">
    <property type="entry name" value="PYRIMIDINE PATHWAY REGULATORY PROTEIN 1"/>
    <property type="match status" value="1"/>
</dbReference>
<protein>
    <recommendedName>
        <fullName evidence="9">Zn(2)-C6 fungal-type domain-containing protein</fullName>
    </recommendedName>
</protein>
<dbReference type="InterPro" id="IPR036864">
    <property type="entry name" value="Zn2-C6_fun-type_DNA-bd_sf"/>
</dbReference>
<dbReference type="PROSITE" id="PS50048">
    <property type="entry name" value="ZN2_CY6_FUNGAL_2"/>
    <property type="match status" value="1"/>
</dbReference>
<feature type="domain" description="Zn(2)-C6 fungal-type" evidence="9">
    <location>
        <begin position="107"/>
        <end position="135"/>
    </location>
</feature>
<keyword evidence="11" id="KW-1185">Reference proteome</keyword>
<dbReference type="Pfam" id="PF04082">
    <property type="entry name" value="Fungal_trans"/>
    <property type="match status" value="1"/>
</dbReference>
<evidence type="ECO:0000256" key="5">
    <source>
        <dbReference type="ARBA" id="ARBA00023125"/>
    </source>
</evidence>
<comment type="caution">
    <text evidence="10">The sequence shown here is derived from an EMBL/GenBank/DDBJ whole genome shotgun (WGS) entry which is preliminary data.</text>
</comment>
<evidence type="ECO:0000259" key="9">
    <source>
        <dbReference type="PROSITE" id="PS50048"/>
    </source>
</evidence>
<feature type="region of interest" description="Disordered" evidence="8">
    <location>
        <begin position="1014"/>
        <end position="1051"/>
    </location>
</feature>
<sequence length="1190" mass="127018">MSAAILTAATFPGQDDIHHPESTSSPGSPESRSSPNYAASASKKASTQASISTSMAFPTTPGPARPSPKTPSSTHRADKDKKHDKDTATPRDNDKGKDKEREARLPACEACRTRKVKCDALLPACTPCRKSGRECFGRDKVPNVSRGLVYELQQKVKDLESRLALASSGSIVDASFSANGDLASDGASANGSRSSRVGGPPAKRTKRGRNGRSSFDDGAQSAESGQESSSSDSASSTPEPTDPSPNDFVQQTSTILESLSSDLTGSAHRQHQHSPSRSTTQTLDNDEASALAALTRHHKDRAKSPHRPKRRSSSNASKYRDEASSYFVNTARLRDATTPYPFKSRSRPSRSGTISAYDRTFFDRLIARYLTYMNTALPVINEIRMRELAALVYQDDERSRLAALSVTPYDSMPPPPLPPSPAIDRITLSKHRYVVLMSLAIALASLGRSHNFSPELRRLGHQYWAEAQALMPVLFRFGDLDKLRATLLQLQYALLVPTAGSVWELSGAAIRLVTELNLQVDRDFDSAANAPFTQETIDLRRRLFWTAYCLDRSLAVALARPPGLSDAWIHVQLPSLLSDADILRSDRESGAPTVDDGRTDPQKHIFRSHINLRRVQSEILCRLHSVNPRDYSLDNDVVSLSQPVPTRPSLALVMEVGPPTPNIEWQSRMMDKLGKWRSEYDRWVAPSLAERPVQSERGVGSTATPFITRDWIDLNHNLAISLLFRPSPNNPRPDSNGLQQAFIASGRAMKIYKSMHRSSTINFPWLATHHLFISGLTHLNALEKLTRTGVASPSPVVEVVFNVQSCASTLEALTGRDDGYGMKVRDTFDAAASAVLRSVLEPGSAARGDVGTGEGLVAVEELMRGSATGSLNGRQQQHSTLSGTASLVEASNSLRRASHHHNHHHEALLQAAQQQHPTWLSDSTWNSINTMDTAPPPGSTIFVAAPPRVGRYGTPGHSLVPTLSERTTQTAAMGHTAASGMGLGAVQSSTPAVHSPRSFAMLAPAAGMAFGSDTFQGNGGHGGHGDVGQAHRDANGASSAVDADRSGATAPSTSTFGFHNWLLQPYEGGADGMGGFGTSSAGGNGLSGGGSASGFSFSGTGFASPSTYAGVDPFQGVYGADGVQPQQAPSRGSMAGQDYAMVSGMAANDKEAAETDASTLLDFLSMLPPSSTAGSPAGKVGSAGGMQGKS</sequence>
<keyword evidence="5" id="KW-0238">DNA-binding</keyword>
<feature type="compositionally biased region" description="Basic and acidic residues" evidence="8">
    <location>
        <begin position="75"/>
        <end position="104"/>
    </location>
</feature>
<reference evidence="10 11" key="1">
    <citation type="submission" date="2019-05" db="EMBL/GenBank/DDBJ databases">
        <title>Sporisorium graminicola CBS 10092 draft sequencing and annotation.</title>
        <authorList>
            <person name="Solano-Gonzalez S."/>
            <person name="Caddick M.X."/>
            <person name="Darby A."/>
        </authorList>
    </citation>
    <scope>NUCLEOTIDE SEQUENCE [LARGE SCALE GENOMIC DNA]</scope>
    <source>
        <strain evidence="10 11">CBS 10092</strain>
    </source>
</reference>
<feature type="compositionally biased region" description="Low complexity" evidence="8">
    <location>
        <begin position="218"/>
        <end position="239"/>
    </location>
</feature>
<proteinExistence type="predicted"/>
<feature type="compositionally biased region" description="Pro residues" evidence="8">
    <location>
        <begin position="60"/>
        <end position="69"/>
    </location>
</feature>
<dbReference type="Pfam" id="PF00172">
    <property type="entry name" value="Zn_clus"/>
    <property type="match status" value="1"/>
</dbReference>
<feature type="region of interest" description="Disordered" evidence="8">
    <location>
        <begin position="1"/>
        <end position="106"/>
    </location>
</feature>
<dbReference type="OrthoDB" id="3364175at2759"/>
<dbReference type="GO" id="GO:0006351">
    <property type="term" value="P:DNA-templated transcription"/>
    <property type="evidence" value="ECO:0007669"/>
    <property type="project" value="InterPro"/>
</dbReference>
<evidence type="ECO:0000256" key="4">
    <source>
        <dbReference type="ARBA" id="ARBA00023015"/>
    </source>
</evidence>
<feature type="region of interest" description="Disordered" evidence="8">
    <location>
        <begin position="296"/>
        <end position="323"/>
    </location>
</feature>